<dbReference type="Proteomes" id="UP000190105">
    <property type="component" value="Unassembled WGS sequence"/>
</dbReference>
<keyword evidence="2" id="KW-0808">Transferase</keyword>
<feature type="domain" description="Aminoglycoside phosphotransferase" evidence="1">
    <location>
        <begin position="32"/>
        <end position="243"/>
    </location>
</feature>
<dbReference type="RefSeq" id="WP_078695846.1">
    <property type="nucleotide sequence ID" value="NZ_FUYH01000005.1"/>
</dbReference>
<reference evidence="3" key="1">
    <citation type="submission" date="2017-02" db="EMBL/GenBank/DDBJ databases">
        <authorList>
            <person name="Varghese N."/>
            <person name="Submissions S."/>
        </authorList>
    </citation>
    <scope>NUCLEOTIDE SEQUENCE [LARGE SCALE GENOMIC DNA]</scope>
    <source>
        <strain evidence="3">USBA 833</strain>
    </source>
</reference>
<organism evidence="2 3">
    <name type="scientific">Caloramator quimbayensis</name>
    <dbReference type="NCBI Taxonomy" id="1147123"/>
    <lineage>
        <taxon>Bacteria</taxon>
        <taxon>Bacillati</taxon>
        <taxon>Bacillota</taxon>
        <taxon>Clostridia</taxon>
        <taxon>Eubacteriales</taxon>
        <taxon>Clostridiaceae</taxon>
        <taxon>Caloramator</taxon>
    </lineage>
</organism>
<keyword evidence="3" id="KW-1185">Reference proteome</keyword>
<dbReference type="OrthoDB" id="3171511at2"/>
<dbReference type="InterPro" id="IPR011009">
    <property type="entry name" value="Kinase-like_dom_sf"/>
</dbReference>
<accession>A0A1T4X0C3</accession>
<dbReference type="PANTHER" id="PTHR21310">
    <property type="entry name" value="AMINOGLYCOSIDE PHOSPHOTRANSFERASE-RELATED-RELATED"/>
    <property type="match status" value="1"/>
</dbReference>
<dbReference type="EMBL" id="FUYH01000005">
    <property type="protein sequence ID" value="SKA83004.1"/>
    <property type="molecule type" value="Genomic_DNA"/>
</dbReference>
<dbReference type="GO" id="GO:0016301">
    <property type="term" value="F:kinase activity"/>
    <property type="evidence" value="ECO:0007669"/>
    <property type="project" value="UniProtKB-KW"/>
</dbReference>
<protein>
    <submittedName>
        <fullName evidence="2">Predicted kinase, aminoglycoside phosphotransferase (APT) family</fullName>
    </submittedName>
</protein>
<sequence length="337" mass="40778">MLKDKIFNDVYRYIKENRKDFKIDLSQDFQLEFLAQGEYNINFTIKDKANKYVFRINTKSQLEIENQIRYEYNALKALEKSSVTPKVYFVDDSKLKLDYGILIMEFLEGRPLQYKYDLEKAAHIFSKIHTLKIDETMRENFIIEKNLFAERIKEAQRLLNEFFTSSLIDDKLKQFFNEFLDWAEKNSHKEKYFKDNKLHVINNTEVNSNNFIIGVDKSYLIDWEKPVISDPCQDITQFLAITTTLWKADYILSEEEKNNFFEFYIERTGYKDIKDRVYLYQPYLYLRALSWCAYAYLEYLKPDKEIKNEDTFKKIKSYLDIDFMKKILKENIDFENI</sequence>
<evidence type="ECO:0000313" key="3">
    <source>
        <dbReference type="Proteomes" id="UP000190105"/>
    </source>
</evidence>
<dbReference type="Gene3D" id="3.90.1200.10">
    <property type="match status" value="1"/>
</dbReference>
<name>A0A1T4X0C3_9CLOT</name>
<evidence type="ECO:0000313" key="2">
    <source>
        <dbReference type="EMBL" id="SKA83004.1"/>
    </source>
</evidence>
<dbReference type="Pfam" id="PF01636">
    <property type="entry name" value="APH"/>
    <property type="match status" value="1"/>
</dbReference>
<dbReference type="InterPro" id="IPR051678">
    <property type="entry name" value="AGP_Transferase"/>
</dbReference>
<keyword evidence="2" id="KW-0418">Kinase</keyword>
<evidence type="ECO:0000259" key="1">
    <source>
        <dbReference type="Pfam" id="PF01636"/>
    </source>
</evidence>
<dbReference type="SUPFAM" id="SSF56112">
    <property type="entry name" value="Protein kinase-like (PK-like)"/>
    <property type="match status" value="1"/>
</dbReference>
<dbReference type="InterPro" id="IPR002575">
    <property type="entry name" value="Aminoglycoside_PTrfase"/>
</dbReference>
<dbReference type="Gene3D" id="3.30.200.20">
    <property type="entry name" value="Phosphorylase Kinase, domain 1"/>
    <property type="match status" value="1"/>
</dbReference>
<proteinExistence type="predicted"/>
<dbReference type="AlphaFoldDB" id="A0A1T4X0C3"/>
<gene>
    <name evidence="2" type="ORF">SAMN05443428_10521</name>
</gene>
<dbReference type="STRING" id="1147123.SAMN05443428_10521"/>